<name>A0ABX2CRJ6_9CYAN</name>
<evidence type="ECO:0000313" key="3">
    <source>
        <dbReference type="EMBL" id="NQE33010.1"/>
    </source>
</evidence>
<protein>
    <submittedName>
        <fullName evidence="3">Leukotoxin</fullName>
    </submittedName>
</protein>
<dbReference type="RefSeq" id="WP_172185586.1">
    <property type="nucleotide sequence ID" value="NZ_CAWPPK010000296.1"/>
</dbReference>
<dbReference type="EMBL" id="SRRZ01000008">
    <property type="protein sequence ID" value="NQE33010.1"/>
    <property type="molecule type" value="Genomic_DNA"/>
</dbReference>
<keyword evidence="2" id="KW-0964">Secreted</keyword>
<dbReference type="InterPro" id="IPR011049">
    <property type="entry name" value="Serralysin-like_metalloprot_C"/>
</dbReference>
<dbReference type="PANTHER" id="PTHR38340:SF1">
    <property type="entry name" value="S-LAYER PROTEIN"/>
    <property type="match status" value="1"/>
</dbReference>
<dbReference type="PANTHER" id="PTHR38340">
    <property type="entry name" value="S-LAYER PROTEIN"/>
    <property type="match status" value="1"/>
</dbReference>
<accession>A0ABX2CRJ6</accession>
<gene>
    <name evidence="3" type="primary">ltxA_6</name>
    <name evidence="3" type="ORF">E5S67_00727</name>
</gene>
<reference evidence="3 4" key="1">
    <citation type="journal article" date="2020" name="Sci. Rep.">
        <title>A novel cyanobacterial geosmin producer, revising GeoA distribution and dispersion patterns in Bacteria.</title>
        <authorList>
            <person name="Churro C."/>
            <person name="Semedo-Aguiar A.P."/>
            <person name="Silva A.D."/>
            <person name="Pereira-Leal J.B."/>
            <person name="Leite R.B."/>
        </authorList>
    </citation>
    <scope>NUCLEOTIDE SEQUENCE [LARGE SCALE GENOMIC DNA]</scope>
    <source>
        <strain evidence="3 4">IPMA8</strain>
    </source>
</reference>
<keyword evidence="4" id="KW-1185">Reference proteome</keyword>
<sequence>MSSVINGTQFDDNNTVNGNGQFHKSLVGDDWTIDGQGQIQIANDTIYGYQGNDKLFGRGGDDILYGGFGSDKLNGDTGNDKLYGEAGEDFLYGGSGKDTLSGGLHNDYLFGGSGKDYLIGGDGSDYLDGANFSGAGNGIGAGSESDSLAGGAGTDTFVLGNVNNVYYLGTGHATITDFSLGQDKIQIKGQVGDGYTLKTGDWNGNNVQDTGIFYKDNLIGVVQSTNLTNVNPNQVFLSAPPIPQ</sequence>
<evidence type="ECO:0000256" key="2">
    <source>
        <dbReference type="ARBA" id="ARBA00022525"/>
    </source>
</evidence>
<dbReference type="SUPFAM" id="SSF51120">
    <property type="entry name" value="beta-Roll"/>
    <property type="match status" value="1"/>
</dbReference>
<dbReference type="InterPro" id="IPR050557">
    <property type="entry name" value="RTX_toxin/Mannuronan_C5-epim"/>
</dbReference>
<dbReference type="InterPro" id="IPR001343">
    <property type="entry name" value="Hemolysn_Ca-bd"/>
</dbReference>
<comment type="subcellular location">
    <subcellularLocation>
        <location evidence="1">Secreted</location>
    </subcellularLocation>
</comment>
<dbReference type="Gene3D" id="2.150.10.10">
    <property type="entry name" value="Serralysin-like metalloprotease, C-terminal"/>
    <property type="match status" value="1"/>
</dbReference>
<evidence type="ECO:0000313" key="4">
    <source>
        <dbReference type="Proteomes" id="UP000702425"/>
    </source>
</evidence>
<dbReference type="InterPro" id="IPR018511">
    <property type="entry name" value="Hemolysin-typ_Ca-bd_CS"/>
</dbReference>
<evidence type="ECO:0000256" key="1">
    <source>
        <dbReference type="ARBA" id="ARBA00004613"/>
    </source>
</evidence>
<dbReference type="PROSITE" id="PS00330">
    <property type="entry name" value="HEMOLYSIN_CALCIUM"/>
    <property type="match status" value="3"/>
</dbReference>
<comment type="caution">
    <text evidence="3">The sequence shown here is derived from an EMBL/GenBank/DDBJ whole genome shotgun (WGS) entry which is preliminary data.</text>
</comment>
<dbReference type="Proteomes" id="UP000702425">
    <property type="component" value="Unassembled WGS sequence"/>
</dbReference>
<dbReference type="Pfam" id="PF00353">
    <property type="entry name" value="HemolysinCabind"/>
    <property type="match status" value="3"/>
</dbReference>
<organism evidence="3 4">
    <name type="scientific">Microcoleus asticus IPMA8</name>
    <dbReference type="NCBI Taxonomy" id="2563858"/>
    <lineage>
        <taxon>Bacteria</taxon>
        <taxon>Bacillati</taxon>
        <taxon>Cyanobacteriota</taxon>
        <taxon>Cyanophyceae</taxon>
        <taxon>Oscillatoriophycideae</taxon>
        <taxon>Oscillatoriales</taxon>
        <taxon>Microcoleaceae</taxon>
        <taxon>Microcoleus</taxon>
        <taxon>Microcoleus asticus</taxon>
    </lineage>
</organism>
<proteinExistence type="predicted"/>
<dbReference type="PRINTS" id="PR00313">
    <property type="entry name" value="CABNDNGRPT"/>
</dbReference>